<organism evidence="8 9">
    <name type="scientific">Sphingomonas horti</name>
    <dbReference type="NCBI Taxonomy" id="2682842"/>
    <lineage>
        <taxon>Bacteria</taxon>
        <taxon>Pseudomonadati</taxon>
        <taxon>Pseudomonadota</taxon>
        <taxon>Alphaproteobacteria</taxon>
        <taxon>Sphingomonadales</taxon>
        <taxon>Sphingomonadaceae</taxon>
        <taxon>Sphingomonas</taxon>
    </lineage>
</organism>
<comment type="similarity">
    <text evidence="6">Belongs to the tRNA(Ile)-lysidine synthase family.</text>
</comment>
<evidence type="ECO:0000313" key="9">
    <source>
        <dbReference type="Proteomes" id="UP000441389"/>
    </source>
</evidence>
<dbReference type="HAMAP" id="MF_01161">
    <property type="entry name" value="tRNA_Ile_lys_synt"/>
    <property type="match status" value="1"/>
</dbReference>
<dbReference type="GO" id="GO:0006400">
    <property type="term" value="P:tRNA modification"/>
    <property type="evidence" value="ECO:0007669"/>
    <property type="project" value="UniProtKB-UniRule"/>
</dbReference>
<dbReference type="Gene3D" id="3.40.50.620">
    <property type="entry name" value="HUPs"/>
    <property type="match status" value="1"/>
</dbReference>
<dbReference type="InterPro" id="IPR012795">
    <property type="entry name" value="tRNA_Ile_lys_synt_N"/>
</dbReference>
<comment type="domain">
    <text evidence="6">The N-terminal region contains the highly conserved SGGXDS motif, predicted to be a P-loop motif involved in ATP binding.</text>
</comment>
<keyword evidence="6" id="KW-0963">Cytoplasm</keyword>
<dbReference type="PANTHER" id="PTHR43033">
    <property type="entry name" value="TRNA(ILE)-LYSIDINE SYNTHASE-RELATED"/>
    <property type="match status" value="1"/>
</dbReference>
<dbReference type="InterPro" id="IPR012094">
    <property type="entry name" value="tRNA_Ile_lys_synt"/>
</dbReference>
<comment type="catalytic activity">
    <reaction evidence="5 6">
        <text>cytidine(34) in tRNA(Ile2) + L-lysine + ATP = lysidine(34) in tRNA(Ile2) + AMP + diphosphate + H(+)</text>
        <dbReference type="Rhea" id="RHEA:43744"/>
        <dbReference type="Rhea" id="RHEA-COMP:10625"/>
        <dbReference type="Rhea" id="RHEA-COMP:10670"/>
        <dbReference type="ChEBI" id="CHEBI:15378"/>
        <dbReference type="ChEBI" id="CHEBI:30616"/>
        <dbReference type="ChEBI" id="CHEBI:32551"/>
        <dbReference type="ChEBI" id="CHEBI:33019"/>
        <dbReference type="ChEBI" id="CHEBI:82748"/>
        <dbReference type="ChEBI" id="CHEBI:83665"/>
        <dbReference type="ChEBI" id="CHEBI:456215"/>
        <dbReference type="EC" id="6.3.4.19"/>
    </reaction>
</comment>
<evidence type="ECO:0000256" key="1">
    <source>
        <dbReference type="ARBA" id="ARBA00022598"/>
    </source>
</evidence>
<accession>A0A6I4J461</accession>
<dbReference type="RefSeq" id="WP_157028148.1">
    <property type="nucleotide sequence ID" value="NZ_WQMS01000016.1"/>
</dbReference>
<gene>
    <name evidence="6 8" type="primary">tilS</name>
    <name evidence="8" type="ORF">GON01_14985</name>
</gene>
<dbReference type="InterPro" id="IPR014729">
    <property type="entry name" value="Rossmann-like_a/b/a_fold"/>
</dbReference>
<dbReference type="PANTHER" id="PTHR43033:SF1">
    <property type="entry name" value="TRNA(ILE)-LYSIDINE SYNTHASE-RELATED"/>
    <property type="match status" value="1"/>
</dbReference>
<dbReference type="Proteomes" id="UP000441389">
    <property type="component" value="Unassembled WGS sequence"/>
</dbReference>
<keyword evidence="3 6" id="KW-0547">Nucleotide-binding</keyword>
<feature type="binding site" evidence="6">
    <location>
        <begin position="22"/>
        <end position="27"/>
    </location>
    <ligand>
        <name>ATP</name>
        <dbReference type="ChEBI" id="CHEBI:30616"/>
    </ligand>
</feature>
<evidence type="ECO:0000256" key="6">
    <source>
        <dbReference type="HAMAP-Rule" id="MF_01161"/>
    </source>
</evidence>
<evidence type="ECO:0000256" key="2">
    <source>
        <dbReference type="ARBA" id="ARBA00022694"/>
    </source>
</evidence>
<sequence length="301" mass="31134">MTGPGPLFDAIPAGDTIGLAVSGGPDSLALLLLGAAERPGRVRAATVDHQLRPESRAEAEAVGALCAERGVPHDVLTVSVEGSVQAAAREARYAALGEWCAAHGLTHLATGHHVDDQAETLLMRLARGAGLSGLAGIRAARPLCPGVTLVRPLLGARKAELEAIVAAAGIAPARDPSNADPRYDRTAARALLAGAAWLDPARLAHSAAHLAESDAALEWATDRAWAERFDGASLDPAGLPPELLRRLVLRIFASHGEVPRGADLARLIASLQAGRAATLGTLKAGPGTRWTFAPAPPRRPR</sequence>
<dbReference type="EMBL" id="WQMS01000016">
    <property type="protein sequence ID" value="MVO79235.1"/>
    <property type="molecule type" value="Genomic_DNA"/>
</dbReference>
<comment type="subcellular location">
    <subcellularLocation>
        <location evidence="6">Cytoplasm</location>
    </subcellularLocation>
</comment>
<feature type="domain" description="tRNA(Ile)-lysidine/2-thiocytidine synthase N-terminal" evidence="7">
    <location>
        <begin position="17"/>
        <end position="189"/>
    </location>
</feature>
<keyword evidence="9" id="KW-1185">Reference proteome</keyword>
<dbReference type="AlphaFoldDB" id="A0A6I4J461"/>
<dbReference type="InterPro" id="IPR011063">
    <property type="entry name" value="TilS/TtcA_N"/>
</dbReference>
<name>A0A6I4J461_9SPHN</name>
<dbReference type="Pfam" id="PF01171">
    <property type="entry name" value="ATP_bind_3"/>
    <property type="match status" value="1"/>
</dbReference>
<dbReference type="EC" id="6.3.4.19" evidence="6"/>
<dbReference type="GO" id="GO:0005737">
    <property type="term" value="C:cytoplasm"/>
    <property type="evidence" value="ECO:0007669"/>
    <property type="project" value="UniProtKB-SubCell"/>
</dbReference>
<dbReference type="SUPFAM" id="SSF52402">
    <property type="entry name" value="Adenine nucleotide alpha hydrolases-like"/>
    <property type="match status" value="1"/>
</dbReference>
<comment type="caution">
    <text evidence="8">The sequence shown here is derived from an EMBL/GenBank/DDBJ whole genome shotgun (WGS) entry which is preliminary data.</text>
</comment>
<proteinExistence type="inferred from homology"/>
<evidence type="ECO:0000259" key="7">
    <source>
        <dbReference type="Pfam" id="PF01171"/>
    </source>
</evidence>
<reference evidence="8 9" key="1">
    <citation type="submission" date="2019-12" db="EMBL/GenBank/DDBJ databases">
        <authorList>
            <person name="Huq M.A."/>
        </authorList>
    </citation>
    <scope>NUCLEOTIDE SEQUENCE [LARGE SCALE GENOMIC DNA]</scope>
    <source>
        <strain evidence="8 9">MAH-20</strain>
    </source>
</reference>
<dbReference type="GO" id="GO:0005524">
    <property type="term" value="F:ATP binding"/>
    <property type="evidence" value="ECO:0007669"/>
    <property type="project" value="UniProtKB-UniRule"/>
</dbReference>
<evidence type="ECO:0000256" key="3">
    <source>
        <dbReference type="ARBA" id="ARBA00022741"/>
    </source>
</evidence>
<evidence type="ECO:0000256" key="5">
    <source>
        <dbReference type="ARBA" id="ARBA00048539"/>
    </source>
</evidence>
<dbReference type="GO" id="GO:0032267">
    <property type="term" value="F:tRNA(Ile)-lysidine synthase activity"/>
    <property type="evidence" value="ECO:0007669"/>
    <property type="project" value="UniProtKB-EC"/>
</dbReference>
<evidence type="ECO:0000313" key="8">
    <source>
        <dbReference type="EMBL" id="MVO79235.1"/>
    </source>
</evidence>
<dbReference type="CDD" id="cd01992">
    <property type="entry name" value="TilS_N"/>
    <property type="match status" value="1"/>
</dbReference>
<evidence type="ECO:0000256" key="4">
    <source>
        <dbReference type="ARBA" id="ARBA00022840"/>
    </source>
</evidence>
<keyword evidence="1 6" id="KW-0436">Ligase</keyword>
<dbReference type="NCBIfam" id="TIGR02432">
    <property type="entry name" value="lysidine_TilS_N"/>
    <property type="match status" value="1"/>
</dbReference>
<keyword evidence="4 6" id="KW-0067">ATP-binding</keyword>
<keyword evidence="2 6" id="KW-0819">tRNA processing</keyword>
<protein>
    <recommendedName>
        <fullName evidence="6">tRNA(Ile)-lysidine synthase</fullName>
        <ecNumber evidence="6">6.3.4.19</ecNumber>
    </recommendedName>
    <alternativeName>
        <fullName evidence="6">tRNA(Ile)-2-lysyl-cytidine synthase</fullName>
    </alternativeName>
    <alternativeName>
        <fullName evidence="6">tRNA(Ile)-lysidine synthetase</fullName>
    </alternativeName>
</protein>
<comment type="function">
    <text evidence="6">Ligates lysine onto the cytidine present at position 34 of the AUA codon-specific tRNA(Ile) that contains the anticodon CAU, in an ATP-dependent manner. Cytidine is converted to lysidine, thus changing the amino acid specificity of the tRNA from methionine to isoleucine.</text>
</comment>